<name>A0A8E2DTP2_9APHY</name>
<evidence type="ECO:0000313" key="1">
    <source>
        <dbReference type="EMBL" id="OCH95486.1"/>
    </source>
</evidence>
<gene>
    <name evidence="1" type="ORF">OBBRIDRAFT_800614</name>
</gene>
<sequence>MYAGPNAMESQRLSKCVFSVQDRDASTAHISENASQRGRSAWWKTPHAHDAAAYEMTHVKYAYAGHEGPLRGIRTPNMARQDPELREHESLGAPSMAVWKLDIGNVNGIPMPHSLPEGFCSDKVLARHVDTIAAEDHVGRAVHIARTRRGDGSHGPVDLHPEHTPHFSATAAAVHFTHGPAKVSPTKAFLNTRARVRVLSMYDHLHPTTKQQNLRTGGIGMHRARHVALATAAGQILASSDLNECKCEPPTDSPTAAEIAG</sequence>
<accession>A0A8E2DTP2</accession>
<protein>
    <submittedName>
        <fullName evidence="1">Uncharacterized protein</fullName>
    </submittedName>
</protein>
<dbReference type="EMBL" id="KV722336">
    <property type="protein sequence ID" value="OCH95486.1"/>
    <property type="molecule type" value="Genomic_DNA"/>
</dbReference>
<dbReference type="Proteomes" id="UP000250043">
    <property type="component" value="Unassembled WGS sequence"/>
</dbReference>
<evidence type="ECO:0000313" key="2">
    <source>
        <dbReference type="Proteomes" id="UP000250043"/>
    </source>
</evidence>
<reference evidence="1 2" key="1">
    <citation type="submission" date="2016-07" db="EMBL/GenBank/DDBJ databases">
        <title>Draft genome of the white-rot fungus Obba rivulosa 3A-2.</title>
        <authorList>
            <consortium name="DOE Joint Genome Institute"/>
            <person name="Miettinen O."/>
            <person name="Riley R."/>
            <person name="Acob R."/>
            <person name="Barry K."/>
            <person name="Cullen D."/>
            <person name="De Vries R."/>
            <person name="Hainaut M."/>
            <person name="Hatakka A."/>
            <person name="Henrissat B."/>
            <person name="Hilden K."/>
            <person name="Kuo R."/>
            <person name="Labutti K."/>
            <person name="Lipzen A."/>
            <person name="Makela M.R."/>
            <person name="Sandor L."/>
            <person name="Spatafora J.W."/>
            <person name="Grigoriev I.V."/>
            <person name="Hibbett D.S."/>
        </authorList>
    </citation>
    <scope>NUCLEOTIDE SEQUENCE [LARGE SCALE GENOMIC DNA]</scope>
    <source>
        <strain evidence="1 2">3A-2</strain>
    </source>
</reference>
<proteinExistence type="predicted"/>
<organism evidence="1 2">
    <name type="scientific">Obba rivulosa</name>
    <dbReference type="NCBI Taxonomy" id="1052685"/>
    <lineage>
        <taxon>Eukaryota</taxon>
        <taxon>Fungi</taxon>
        <taxon>Dikarya</taxon>
        <taxon>Basidiomycota</taxon>
        <taxon>Agaricomycotina</taxon>
        <taxon>Agaricomycetes</taxon>
        <taxon>Polyporales</taxon>
        <taxon>Gelatoporiaceae</taxon>
        <taxon>Obba</taxon>
    </lineage>
</organism>
<keyword evidence="2" id="KW-1185">Reference proteome</keyword>
<dbReference type="AlphaFoldDB" id="A0A8E2DTP2"/>